<gene>
    <name evidence="1" type="ORF">KA717_25975</name>
</gene>
<proteinExistence type="predicted"/>
<dbReference type="KEGG" id="wna:KA717_25975"/>
<dbReference type="CDD" id="cd00657">
    <property type="entry name" value="Ferritin_like"/>
    <property type="match status" value="1"/>
</dbReference>
<protein>
    <submittedName>
        <fullName evidence="1">Ferritin-like domain-containing protein</fullName>
    </submittedName>
</protein>
<dbReference type="Proteomes" id="UP001065613">
    <property type="component" value="Chromosome"/>
</dbReference>
<organism evidence="1">
    <name type="scientific">Woronichinia naegeliana WA131</name>
    <dbReference type="NCBI Taxonomy" id="2824559"/>
    <lineage>
        <taxon>Bacteria</taxon>
        <taxon>Bacillati</taxon>
        <taxon>Cyanobacteriota</taxon>
        <taxon>Cyanophyceae</taxon>
        <taxon>Synechococcales</taxon>
        <taxon>Coelosphaeriaceae</taxon>
        <taxon>Woronichinia</taxon>
    </lineage>
</organism>
<evidence type="ECO:0000313" key="1">
    <source>
        <dbReference type="EMBL" id="UXE59297.1"/>
    </source>
</evidence>
<sequence length="282" mass="32391">MLKLGSQEHKKLFCQHFIDSHLDYEPETLPWPTLEGEALERLQTIPFWKEALYTERKAGIMVSRFARTIEDPVLKEAIALQGREETRHGRLIGYLIKHYGIAIEEPENAEISDNIELAFTDFGFEECLDSYFAFGMFDIAHQAKYLPEEIFQVFDPILDEEARHIVFFVNWFTYLQIQRGQVFAPLRSFKTGWHYGRALKGLIDVFGGVAERDDQAFTATSATMFMDDLTPELFLQTCLAQNALRMSKFPPELLQPELLPTLSKLALGILQLLPKPQKTAIA</sequence>
<dbReference type="InterPro" id="IPR009078">
    <property type="entry name" value="Ferritin-like_SF"/>
</dbReference>
<name>A0A977KT05_9CYAN</name>
<accession>A0A977KT05</accession>
<dbReference type="SUPFAM" id="SSF47240">
    <property type="entry name" value="Ferritin-like"/>
    <property type="match status" value="1"/>
</dbReference>
<dbReference type="AlphaFoldDB" id="A0A977KT05"/>
<reference evidence="1" key="1">
    <citation type="submission" date="2021-04" db="EMBL/GenBank/DDBJ databases">
        <title>Genome sequence of Woronichinia naegeliana from Washington state freshwater lake bloom.</title>
        <authorList>
            <person name="Dreher T.W."/>
        </authorList>
    </citation>
    <scope>NUCLEOTIDE SEQUENCE</scope>
    <source>
        <strain evidence="1">WA131</strain>
    </source>
</reference>
<dbReference type="EMBL" id="CP073041">
    <property type="protein sequence ID" value="UXE59297.1"/>
    <property type="molecule type" value="Genomic_DNA"/>
</dbReference>